<organism evidence="6 7">
    <name type="scientific">Chlorobium limicola</name>
    <dbReference type="NCBI Taxonomy" id="1092"/>
    <lineage>
        <taxon>Bacteria</taxon>
        <taxon>Pseudomonadati</taxon>
        <taxon>Chlorobiota</taxon>
        <taxon>Chlorobiia</taxon>
        <taxon>Chlorobiales</taxon>
        <taxon>Chlorobiaceae</taxon>
        <taxon>Chlorobium/Pelodictyon group</taxon>
        <taxon>Chlorobium</taxon>
    </lineage>
</organism>
<accession>A0A101JKS5</accession>
<dbReference type="OrthoDB" id="9811276at2"/>
<keyword evidence="2" id="KW-0812">Transmembrane</keyword>
<sequence length="1521" mass="165840">MEKTKRYILALLTGVSAVVLVLSAIAAVVLNSGMLDRFAKERITTLFNDEYLGRLELREVQLHFPNRVTLLKPEIYEPGSEMPALSAAKIRLRFNFLMLLQPEITRLSFRRISADSLTAAVIERADGKKNLDVIFTSRKPDSTKTPFESFFCKKLNIANGSASWTKESPGKAPLRYNAKKITLKLTGFRVKEQLLSGVLEKAEFSLPDNRFSLREGSGKFHFSTSRSELLAFKAKSGKSNAELSITLNDFNIFRPDTIRLLLERLAASRSFVNIADLNLHTDELKIFYPELKLPEGFYTIKGNAKAADGTISLLDSKLSRGKSRLALSGEIRNLQKKNDLSFNAVCDSSRIETEFLKAVLTEKAHEELAERVGTITFIGKAKGTLKKADTDFTLITGIGKTSLKAEAAGDPEKRIAWKGTFAIDDLEPYRLFEASEKDNRKSLITASGNVDGVSDGFKSIESVSLSARLKNSFWRQQEIKEGTVSLDYKRSLLKTTVLLMNNGEQLDASGDIDFSSEVPRYRADGSMKKLNLAKAFASRDFITDLNGTFALKGEGFDARTLNAALAARFKPSTINRFRFRDNAEITAAITQREHSSLVSLKSDFLDITLSGDYALKQLVAVIQMTGNGFAREIRTQSLWNTGLTSGPAPEGLSAAQPVRISYMVDVKDVAPLAVLLPVKDITLQGRSEGELLYRNGMCSLNSSFDIRSFTGSNGSALGNVTATAAAECSSTGVPKAVLKGKAPTLSIAGVKSRNLVFDAAYIPAQLTASLDGELPEQGWILAASFSAKRNGSSYNIALNRFSAGNGGSRWQSVSASPVVITSSSALFNRFAIAKGKQQIVLDGELSSSKAGTFQCTLSNIDLAGFNGKTSSASSAKLSGSMNGTLVVSGSPGAKTSTLNLSGKRVRYDSMVIGSMQCDARHSGSKLTFDFRSSIPPASDAGSGRSPLLSVNTIEGSGTVPLHLVYFPLHVEIPEQQSISASFRSDNLSAQFLEYVLPFFENAEGIIPTTLTIGGKTPKPDIYLTSSLKDTKVTVAPTQVSYLLNGDVEVNPRQIELKNIRIRDMRNGTGRINGIIRLVKLEPKTLALEASCSKLLLFDKKDSKDETSFGTITGSSRNMSLQGDLSSPVVEGGMFIDNADFSLYRAGANESAKYIGVEKFIEFVPRYPVKSSDDSSQEGSERPAEFYYSLLDILQIRELKLSGAEPLKYTVIFDRIRGEQLETSISNLSLIVNKSNQNYRLYGSVNITGGKYRFSNTNFDLEDGGKITWNNSEIRDGQMDNLYGSKYISATNTQTGERDNVRLLLAITGSLNEPRVAMGYYLNEQMQPYASQSMLGGKPSQIDPNAELNVISMLLSKQWYAAPGSSGQYGNIAVSSAGLSAGAGLISSQISRIVQNIAGIESFNVNVGVDNKGALSGLDLSFALSVPGTNGKVRFVGTGSSPDIKDKALFNYYGTSQKIEYRVTPKVYVEAYRSYGQNGSAASNTNLQKPSETWGASVSYRERFHSWDQFWKRVKPSSAEKK</sequence>
<evidence type="ECO:0000313" key="7">
    <source>
        <dbReference type="Proteomes" id="UP000053937"/>
    </source>
</evidence>
<keyword evidence="3" id="KW-1133">Transmembrane helix</keyword>
<keyword evidence="4" id="KW-0472">Membrane</keyword>
<dbReference type="RefSeq" id="WP_059138985.1">
    <property type="nucleotide sequence ID" value="NZ_LMBR01000132.1"/>
</dbReference>
<keyword evidence="7" id="KW-1185">Reference proteome</keyword>
<evidence type="ECO:0000256" key="1">
    <source>
        <dbReference type="ARBA" id="ARBA00004167"/>
    </source>
</evidence>
<name>A0A101JKS5_CHLLI</name>
<evidence type="ECO:0000259" key="5">
    <source>
        <dbReference type="Pfam" id="PF04357"/>
    </source>
</evidence>
<dbReference type="EMBL" id="LMBR01000132">
    <property type="protein sequence ID" value="KUL28718.1"/>
    <property type="molecule type" value="Genomic_DNA"/>
</dbReference>
<dbReference type="GO" id="GO:0009306">
    <property type="term" value="P:protein secretion"/>
    <property type="evidence" value="ECO:0007669"/>
    <property type="project" value="InterPro"/>
</dbReference>
<feature type="domain" description="Translocation and assembly module TamB C-terminal" evidence="5">
    <location>
        <begin position="1059"/>
        <end position="1503"/>
    </location>
</feature>
<dbReference type="InterPro" id="IPR007452">
    <property type="entry name" value="TamB_C"/>
</dbReference>
<dbReference type="GO" id="GO:0005886">
    <property type="term" value="C:plasma membrane"/>
    <property type="evidence" value="ECO:0007669"/>
    <property type="project" value="InterPro"/>
</dbReference>
<proteinExistence type="predicted"/>
<comment type="subcellular location">
    <subcellularLocation>
        <location evidence="1">Membrane</location>
        <topology evidence="1">Single-pass membrane protein</topology>
    </subcellularLocation>
</comment>
<evidence type="ECO:0000256" key="2">
    <source>
        <dbReference type="ARBA" id="ARBA00022692"/>
    </source>
</evidence>
<dbReference type="Proteomes" id="UP000053937">
    <property type="component" value="Unassembled WGS sequence"/>
</dbReference>
<evidence type="ECO:0000256" key="4">
    <source>
        <dbReference type="ARBA" id="ARBA00023136"/>
    </source>
</evidence>
<reference evidence="6 7" key="1">
    <citation type="submission" date="2015-10" db="EMBL/GenBank/DDBJ databases">
        <title>Draft Genome Sequence of Chlorobium limicola strain Frasassi Growing under Artificial Lighting in the Frasassi Cave System.</title>
        <authorList>
            <person name="Mansor M."/>
            <person name="Macalady J."/>
        </authorList>
    </citation>
    <scope>NUCLEOTIDE SEQUENCE [LARGE SCALE GENOMIC DNA]</scope>
    <source>
        <strain evidence="6 7">Frasassi</strain>
    </source>
</reference>
<protein>
    <recommendedName>
        <fullName evidence="5">Translocation and assembly module TamB C-terminal domain-containing protein</fullName>
    </recommendedName>
</protein>
<dbReference type="Pfam" id="PF04357">
    <property type="entry name" value="TamB"/>
    <property type="match status" value="1"/>
</dbReference>
<comment type="caution">
    <text evidence="6">The sequence shown here is derived from an EMBL/GenBank/DDBJ whole genome shotgun (WGS) entry which is preliminary data.</text>
</comment>
<evidence type="ECO:0000256" key="3">
    <source>
        <dbReference type="ARBA" id="ARBA00022989"/>
    </source>
</evidence>
<evidence type="ECO:0000313" key="6">
    <source>
        <dbReference type="EMBL" id="KUL28718.1"/>
    </source>
</evidence>
<gene>
    <name evidence="6" type="ORF">ASB62_05615</name>
</gene>